<evidence type="ECO:0000313" key="4">
    <source>
        <dbReference type="EMBL" id="MBI4727560.1"/>
    </source>
</evidence>
<dbReference type="SUPFAM" id="SSF55486">
    <property type="entry name" value="Metalloproteases ('zincins'), catalytic domain"/>
    <property type="match status" value="1"/>
</dbReference>
<feature type="active site" description="Proton donor" evidence="1">
    <location>
        <position position="434"/>
    </location>
</feature>
<dbReference type="GO" id="GO:0008237">
    <property type="term" value="F:metallopeptidase activity"/>
    <property type="evidence" value="ECO:0007669"/>
    <property type="project" value="InterPro"/>
</dbReference>
<dbReference type="CDD" id="cd09604">
    <property type="entry name" value="M1_APN_like"/>
    <property type="match status" value="1"/>
</dbReference>
<accession>A0A933IBU1</accession>
<feature type="binding site" evidence="2">
    <location>
        <position position="337"/>
    </location>
    <ligand>
        <name>Zn(2+)</name>
        <dbReference type="ChEBI" id="CHEBI:29105"/>
        <note>catalytic</note>
    </ligand>
</feature>
<dbReference type="EMBL" id="JACQXR010000137">
    <property type="protein sequence ID" value="MBI4727560.1"/>
    <property type="molecule type" value="Genomic_DNA"/>
</dbReference>
<sequence length="943" mass="108541">MKRSLSLVLLALCLWPLNLWAWQQRVAYQIEARLDTADHYLYASQNLRYFNNSPDTLKFVWFHLYPNAYRDRNTDFAREAKEAGNYKFWRSGPKDKGYIELNQLSADGQALGYEYGPDLTEIKVPLNRPLAPGESLDFFMDYRVKIPKIFSRLGHAGAHYEISQWYPKIVVYDSLGWHPDGYHYNGEFYGDYGSFDVGLTLPRNMKIGATGIELVNPYDSLDLSSDSGSYRFFYADDVHDFAWCADPAYQETTETYKGVDIKVLCLPKDRKKWANVMQYSKDALDYYGRWYGEYPYSTLTVCDGDMAAGGGMEYPNLVIISSGEDKITRSLENVVMHEIGHQWFYGILGNNEMDEPWLDEGINSFSEERYFEEKYGPKGNMWAKKFLQKLMPEFSDRYVGYFLCYLYAANKMEQPITTKACLVDEQAQYAVTAYKKPALMIWWLKGFLGDSAFDAAMQAYCRKFRFKHVSAENFLAVMDSVSGKNVSQPLRAWLGNASPVDYSITQAARIGEQEFTYLFKLSRRGDFRVPVKFEAWDGVNRSYYLDWSAQRSDTNFYLQMDGKLQWAALDPNQTILEINRWNNRWPRKVSYSVFPRLPDFGAYRIFAFPLPCYDAVNGFRLGVISHGAYLADGDPMIGKHQWTFSPYYGFKSKQFSYSAGYQTPITDLLRPPRIYASGGKAFDLRWASVGVKRNWGRYLMQGPTERFNLKLEYNQMVDYGYRFWDARDIIPAKIFMLTGERGYATSNPFISSDFRLAATLGYLAEPAWDIRNFLRAELEYQNRFYFHKWLRPSLRLFAGSIQGQAPKQEQFFLSGAFKSQGLDDLIISYQGGFSAQEHYHIDGGANLPGSYGRHLHGNATLGANLSVPVWPGFVSVFGDVGSVKDSWQEMKAKYLYADVGVTVSLGPVRALFPLWINRPLEGEKRLDWKRWKVGLGGSFGVKM</sequence>
<dbReference type="InterPro" id="IPR027268">
    <property type="entry name" value="Peptidase_M4/M1_CTD_sf"/>
</dbReference>
<keyword evidence="2" id="KW-0479">Metal-binding</keyword>
<dbReference type="Gene3D" id="1.10.390.10">
    <property type="entry name" value="Neutral Protease Domain 2"/>
    <property type="match status" value="1"/>
</dbReference>
<evidence type="ECO:0000313" key="5">
    <source>
        <dbReference type="Proteomes" id="UP000736328"/>
    </source>
</evidence>
<proteinExistence type="predicted"/>
<dbReference type="InterPro" id="IPR034015">
    <property type="entry name" value="M1_LTA4H"/>
</dbReference>
<comment type="cofactor">
    <cofactor evidence="2">
        <name>Zn(2+)</name>
        <dbReference type="ChEBI" id="CHEBI:29105"/>
    </cofactor>
    <text evidence="2">Binds 1 zinc ion per subunit.</text>
</comment>
<evidence type="ECO:0000256" key="2">
    <source>
        <dbReference type="PIRSR" id="PIRSR634015-3"/>
    </source>
</evidence>
<dbReference type="PANTHER" id="PTHR45726:SF3">
    <property type="entry name" value="LEUKOTRIENE A-4 HYDROLASE"/>
    <property type="match status" value="1"/>
</dbReference>
<dbReference type="InterPro" id="IPR014782">
    <property type="entry name" value="Peptidase_M1_dom"/>
</dbReference>
<protein>
    <submittedName>
        <fullName evidence="4">M1 family metallopeptidase</fullName>
    </submittedName>
</protein>
<feature type="binding site" evidence="2">
    <location>
        <position position="341"/>
    </location>
    <ligand>
        <name>Zn(2+)</name>
        <dbReference type="ChEBI" id="CHEBI:29105"/>
        <note>catalytic</note>
    </ligand>
</feature>
<evidence type="ECO:0000256" key="1">
    <source>
        <dbReference type="PIRSR" id="PIRSR634015-1"/>
    </source>
</evidence>
<comment type="caution">
    <text evidence="4">The sequence shown here is derived from an EMBL/GenBank/DDBJ whole genome shotgun (WGS) entry which is preliminary data.</text>
</comment>
<keyword evidence="2" id="KW-0862">Zinc</keyword>
<dbReference type="PANTHER" id="PTHR45726">
    <property type="entry name" value="LEUKOTRIENE A-4 HYDROLASE"/>
    <property type="match status" value="1"/>
</dbReference>
<organism evidence="4 5">
    <name type="scientific">candidate division TA06 bacterium</name>
    <dbReference type="NCBI Taxonomy" id="2250710"/>
    <lineage>
        <taxon>Bacteria</taxon>
        <taxon>Bacteria division TA06</taxon>
    </lineage>
</organism>
<dbReference type="Proteomes" id="UP000736328">
    <property type="component" value="Unassembled WGS sequence"/>
</dbReference>
<feature type="active site" description="Proton acceptor" evidence="1">
    <location>
        <position position="338"/>
    </location>
</feature>
<dbReference type="Pfam" id="PF01433">
    <property type="entry name" value="Peptidase_M1"/>
    <property type="match status" value="1"/>
</dbReference>
<dbReference type="GO" id="GO:0008270">
    <property type="term" value="F:zinc ion binding"/>
    <property type="evidence" value="ECO:0007669"/>
    <property type="project" value="InterPro"/>
</dbReference>
<dbReference type="AlphaFoldDB" id="A0A933IBU1"/>
<reference evidence="4" key="1">
    <citation type="submission" date="2020-07" db="EMBL/GenBank/DDBJ databases">
        <title>Huge and variable diversity of episymbiotic CPR bacteria and DPANN archaea in groundwater ecosystems.</title>
        <authorList>
            <person name="He C.Y."/>
            <person name="Keren R."/>
            <person name="Whittaker M."/>
            <person name="Farag I.F."/>
            <person name="Doudna J."/>
            <person name="Cate J.H.D."/>
            <person name="Banfield J.F."/>
        </authorList>
    </citation>
    <scope>NUCLEOTIDE SEQUENCE</scope>
    <source>
        <strain evidence="4">NC_groundwater_1520_Pr4_B-0.1um_53_5</strain>
    </source>
</reference>
<evidence type="ECO:0000259" key="3">
    <source>
        <dbReference type="Pfam" id="PF01433"/>
    </source>
</evidence>
<feature type="domain" description="Peptidase M1 membrane alanine aminopeptidase" evidence="3">
    <location>
        <begin position="280"/>
        <end position="493"/>
    </location>
</feature>
<name>A0A933IBU1_UNCT6</name>
<feature type="binding site" evidence="2">
    <location>
        <position position="360"/>
    </location>
    <ligand>
        <name>Zn(2+)</name>
        <dbReference type="ChEBI" id="CHEBI:29105"/>
        <note>catalytic</note>
    </ligand>
</feature>
<gene>
    <name evidence="4" type="ORF">HY768_10165</name>
</gene>